<dbReference type="EMBL" id="BGPR01000413">
    <property type="protein sequence ID" value="GBM18867.1"/>
    <property type="molecule type" value="Genomic_DNA"/>
</dbReference>
<dbReference type="AlphaFoldDB" id="A0A4Y2DRH6"/>
<evidence type="ECO:0000313" key="2">
    <source>
        <dbReference type="EMBL" id="GBM18867.1"/>
    </source>
</evidence>
<keyword evidence="1" id="KW-1133">Transmembrane helix</keyword>
<dbReference type="Proteomes" id="UP000499080">
    <property type="component" value="Unassembled WGS sequence"/>
</dbReference>
<accession>A0A4Y2DRH6</accession>
<keyword evidence="3" id="KW-1185">Reference proteome</keyword>
<proteinExistence type="predicted"/>
<keyword evidence="1" id="KW-0812">Transmembrane</keyword>
<evidence type="ECO:0000313" key="3">
    <source>
        <dbReference type="Proteomes" id="UP000499080"/>
    </source>
</evidence>
<keyword evidence="1" id="KW-0472">Membrane</keyword>
<comment type="caution">
    <text evidence="2">The sequence shown here is derived from an EMBL/GenBank/DDBJ whole genome shotgun (WGS) entry which is preliminary data.</text>
</comment>
<organism evidence="2 3">
    <name type="scientific">Araneus ventricosus</name>
    <name type="common">Orbweaver spider</name>
    <name type="synonym">Epeira ventricosa</name>
    <dbReference type="NCBI Taxonomy" id="182803"/>
    <lineage>
        <taxon>Eukaryota</taxon>
        <taxon>Metazoa</taxon>
        <taxon>Ecdysozoa</taxon>
        <taxon>Arthropoda</taxon>
        <taxon>Chelicerata</taxon>
        <taxon>Arachnida</taxon>
        <taxon>Araneae</taxon>
        <taxon>Araneomorphae</taxon>
        <taxon>Entelegynae</taxon>
        <taxon>Araneoidea</taxon>
        <taxon>Araneidae</taxon>
        <taxon>Araneus</taxon>
    </lineage>
</organism>
<feature type="transmembrane region" description="Helical" evidence="1">
    <location>
        <begin position="20"/>
        <end position="45"/>
    </location>
</feature>
<name>A0A4Y2DRH6_ARAVE</name>
<protein>
    <submittedName>
        <fullName evidence="2">Uncharacterized protein</fullName>
    </submittedName>
</protein>
<sequence>MVQGRSAISNSFFACHAKSLGIPGSGMFCSILPVVQIWLLLTFIYSPSLKFIFQFNSFHSGDGVKKAVNNWLHHQDTPFYYQGLDSLMYRYDKFLNKEGVYMQK</sequence>
<gene>
    <name evidence="2" type="ORF">AVEN_137248_1</name>
</gene>
<evidence type="ECO:0000256" key="1">
    <source>
        <dbReference type="SAM" id="Phobius"/>
    </source>
</evidence>
<dbReference type="OrthoDB" id="6473704at2759"/>
<reference evidence="2 3" key="1">
    <citation type="journal article" date="2019" name="Sci. Rep.">
        <title>Orb-weaving spider Araneus ventricosus genome elucidates the spidroin gene catalogue.</title>
        <authorList>
            <person name="Kono N."/>
            <person name="Nakamura H."/>
            <person name="Ohtoshi R."/>
            <person name="Moran D.A.P."/>
            <person name="Shinohara A."/>
            <person name="Yoshida Y."/>
            <person name="Fujiwara M."/>
            <person name="Mori M."/>
            <person name="Tomita M."/>
            <person name="Arakawa K."/>
        </authorList>
    </citation>
    <scope>NUCLEOTIDE SEQUENCE [LARGE SCALE GENOMIC DNA]</scope>
</reference>